<dbReference type="InterPro" id="IPR019410">
    <property type="entry name" value="Methyltransf_16"/>
</dbReference>
<dbReference type="SUPFAM" id="SSF53335">
    <property type="entry name" value="S-adenosyl-L-methionine-dependent methyltransferases"/>
    <property type="match status" value="1"/>
</dbReference>
<evidence type="ECO:0000259" key="5">
    <source>
        <dbReference type="Pfam" id="PF01869"/>
    </source>
</evidence>
<dbReference type="Proteomes" id="UP000887575">
    <property type="component" value="Unassembled WGS sequence"/>
</dbReference>
<feature type="domain" description="ATPase BadF/BadG/BcrA/BcrD type" evidence="5">
    <location>
        <begin position="190"/>
        <end position="457"/>
    </location>
</feature>
<keyword evidence="6" id="KW-1185">Reference proteome</keyword>
<reference evidence="7" key="1">
    <citation type="submission" date="2024-02" db="UniProtKB">
        <authorList>
            <consortium name="WormBaseParasite"/>
        </authorList>
    </citation>
    <scope>IDENTIFICATION</scope>
</reference>
<dbReference type="GO" id="GO:0045127">
    <property type="term" value="F:N-acetylglucosamine kinase activity"/>
    <property type="evidence" value="ECO:0007669"/>
    <property type="project" value="UniProtKB-EC"/>
</dbReference>
<name>A0AAF3FGK8_9BILA</name>
<dbReference type="EC" id="2.7.1.59" evidence="2"/>
<evidence type="ECO:0000256" key="3">
    <source>
        <dbReference type="ARBA" id="ARBA00014974"/>
    </source>
</evidence>
<dbReference type="InterPro" id="IPR029063">
    <property type="entry name" value="SAM-dependent_MTases_sf"/>
</dbReference>
<dbReference type="InterPro" id="IPR002731">
    <property type="entry name" value="ATPase_BadF"/>
</dbReference>
<proteinExistence type="inferred from homology"/>
<dbReference type="SUPFAM" id="SSF53067">
    <property type="entry name" value="Actin-like ATPase domain"/>
    <property type="match status" value="2"/>
</dbReference>
<evidence type="ECO:0000313" key="7">
    <source>
        <dbReference type="WBParaSite" id="MBELARI_LOCUS5953"/>
    </source>
</evidence>
<organism evidence="6 7">
    <name type="scientific">Mesorhabditis belari</name>
    <dbReference type="NCBI Taxonomy" id="2138241"/>
    <lineage>
        <taxon>Eukaryota</taxon>
        <taxon>Metazoa</taxon>
        <taxon>Ecdysozoa</taxon>
        <taxon>Nematoda</taxon>
        <taxon>Chromadorea</taxon>
        <taxon>Rhabditida</taxon>
        <taxon>Rhabditina</taxon>
        <taxon>Rhabditomorpha</taxon>
        <taxon>Rhabditoidea</taxon>
        <taxon>Rhabditidae</taxon>
        <taxon>Mesorhabditinae</taxon>
        <taxon>Mesorhabditis</taxon>
    </lineage>
</organism>
<dbReference type="Gene3D" id="3.30.420.40">
    <property type="match status" value="1"/>
</dbReference>
<dbReference type="Pfam" id="PF01869">
    <property type="entry name" value="BcrAD_BadFG"/>
    <property type="match status" value="1"/>
</dbReference>
<dbReference type="CDD" id="cd02440">
    <property type="entry name" value="AdoMet_MTases"/>
    <property type="match status" value="1"/>
</dbReference>
<evidence type="ECO:0000256" key="4">
    <source>
        <dbReference type="ARBA" id="ARBA00031123"/>
    </source>
</evidence>
<sequence length="513" mass="56310">MSEQNHWKHTWPSARVLGQFIVSNRHLFEGKRVLELGSGATGVCGLTAGKVGAKSVTLTDHPALEQAFSILQKNIAQNGLQNVCTIQGLDWNEPNFESLQKVDLIIASDVFYDPEVFQPLISTIDALLTRYPEALLYFAYQDRDDWFIGGDLLERSLSASLVRSIQAESYTIQIGTIYRLDMAQGKVFAGIEGGATSSKLVFLNEKAESLGVFEGAGTNLYLNGLEQTANDIANWVRKAKSEIGIKGPLESLGMGLSGAEDPRLNDRLVEYLMDNHGDVTKAAHLVSDSVTCIGASFKNGGVVVIAGTGSSCRMLTEDGEERQVGGWGHMIGDQGSGHWIANRALRHLFNVDDGVEKSVGSVETLRTVVLEYFQIEDKVQVLDFLYAKFVKSEVAKLTTKLAENASDPVIAGIFYEGGWELGKHVAAISRHMSEAMRQDMPIVMVGNVFKSWPLLKKGFIDAVRQLSPHPIQSIHLHHLTETNAFGAAALASKRIDHDLPFNHQPHLFETIHL</sequence>
<accession>A0AAF3FGK8</accession>
<dbReference type="PANTHER" id="PTHR12862">
    <property type="entry name" value="BADF TYPE ATPASE DOMAIN-CONTAINING PROTEIN"/>
    <property type="match status" value="1"/>
</dbReference>
<dbReference type="PANTHER" id="PTHR12862:SF0">
    <property type="entry name" value="N-ACETYL-D-GLUCOSAMINE KINASE"/>
    <property type="match status" value="1"/>
</dbReference>
<dbReference type="AlphaFoldDB" id="A0AAF3FGK8"/>
<dbReference type="Gene3D" id="3.40.50.150">
    <property type="entry name" value="Vaccinia Virus protein VP39"/>
    <property type="match status" value="1"/>
</dbReference>
<evidence type="ECO:0000256" key="2">
    <source>
        <dbReference type="ARBA" id="ARBA00012122"/>
    </source>
</evidence>
<dbReference type="InterPro" id="IPR039758">
    <property type="entry name" value="NAGK-like"/>
</dbReference>
<comment type="similarity">
    <text evidence="1">Belongs to the eukaryotic-type N-acetylglucosamine kinase family.</text>
</comment>
<dbReference type="InterPro" id="IPR043129">
    <property type="entry name" value="ATPase_NBD"/>
</dbReference>
<dbReference type="Pfam" id="PF10294">
    <property type="entry name" value="Methyltransf_16"/>
    <property type="match status" value="1"/>
</dbReference>
<evidence type="ECO:0000313" key="6">
    <source>
        <dbReference type="Proteomes" id="UP000887575"/>
    </source>
</evidence>
<protein>
    <recommendedName>
        <fullName evidence="3">N-acetyl-D-glucosamine kinase</fullName>
        <ecNumber evidence="2">2.7.1.59</ecNumber>
    </recommendedName>
    <alternativeName>
        <fullName evidence="4">GlcNAc kinase</fullName>
    </alternativeName>
</protein>
<dbReference type="WBParaSite" id="MBELARI_LOCUS5953">
    <property type="protein sequence ID" value="MBELARI_LOCUS5953"/>
    <property type="gene ID" value="MBELARI_LOCUS5953"/>
</dbReference>
<evidence type="ECO:0000256" key="1">
    <source>
        <dbReference type="ARBA" id="ARBA00006198"/>
    </source>
</evidence>